<comment type="similarity">
    <text evidence="1">Belongs to the CbxX/CfxQ family.</text>
</comment>
<dbReference type="InterPro" id="IPR003593">
    <property type="entry name" value="AAA+_ATPase"/>
</dbReference>
<evidence type="ECO:0000256" key="1">
    <source>
        <dbReference type="ARBA" id="ARBA00010378"/>
    </source>
</evidence>
<dbReference type="InterPro" id="IPR027417">
    <property type="entry name" value="P-loop_NTPase"/>
</dbReference>
<dbReference type="SUPFAM" id="SSF52540">
    <property type="entry name" value="P-loop containing nucleoside triphosphate hydrolases"/>
    <property type="match status" value="1"/>
</dbReference>
<organism evidence="5">
    <name type="scientific">viral metagenome</name>
    <dbReference type="NCBI Taxonomy" id="1070528"/>
    <lineage>
        <taxon>unclassified sequences</taxon>
        <taxon>metagenomes</taxon>
        <taxon>organismal metagenomes</taxon>
    </lineage>
</organism>
<keyword evidence="3" id="KW-0067">ATP-binding</keyword>
<reference evidence="5" key="1">
    <citation type="journal article" date="2020" name="Nature">
        <title>Giant virus diversity and host interactions through global metagenomics.</title>
        <authorList>
            <person name="Schulz F."/>
            <person name="Roux S."/>
            <person name="Paez-Espino D."/>
            <person name="Jungbluth S."/>
            <person name="Walsh D.A."/>
            <person name="Denef V.J."/>
            <person name="McMahon K.D."/>
            <person name="Konstantinidis K.T."/>
            <person name="Eloe-Fadrosh E.A."/>
            <person name="Kyrpides N.C."/>
            <person name="Woyke T."/>
        </authorList>
    </citation>
    <scope>NUCLEOTIDE SEQUENCE</scope>
    <source>
        <strain evidence="5">GVMAG-M-3300023179-90</strain>
    </source>
</reference>
<dbReference type="GO" id="GO:0005524">
    <property type="term" value="F:ATP binding"/>
    <property type="evidence" value="ECO:0007669"/>
    <property type="project" value="UniProtKB-KW"/>
</dbReference>
<protein>
    <recommendedName>
        <fullName evidence="4">AAA+ ATPase domain-containing protein</fullName>
    </recommendedName>
</protein>
<proteinExistence type="inferred from homology"/>
<evidence type="ECO:0000256" key="3">
    <source>
        <dbReference type="ARBA" id="ARBA00022840"/>
    </source>
</evidence>
<dbReference type="AlphaFoldDB" id="A0A6C0HAP2"/>
<evidence type="ECO:0000256" key="2">
    <source>
        <dbReference type="ARBA" id="ARBA00022741"/>
    </source>
</evidence>
<dbReference type="FunFam" id="3.40.50.300:FF:000216">
    <property type="entry name" value="Type VII secretion ATPase EccA"/>
    <property type="match status" value="1"/>
</dbReference>
<dbReference type="PANTHER" id="PTHR43392">
    <property type="entry name" value="AAA-TYPE ATPASE FAMILY PROTEIN / ANKYRIN REPEAT FAMILY PROTEIN"/>
    <property type="match status" value="1"/>
</dbReference>
<accession>A0A6C0HAP2</accession>
<dbReference type="GO" id="GO:0016887">
    <property type="term" value="F:ATP hydrolysis activity"/>
    <property type="evidence" value="ECO:0007669"/>
    <property type="project" value="InterPro"/>
</dbReference>
<evidence type="ECO:0000313" key="5">
    <source>
        <dbReference type="EMBL" id="QHT77682.1"/>
    </source>
</evidence>
<evidence type="ECO:0000259" key="4">
    <source>
        <dbReference type="SMART" id="SM00382"/>
    </source>
</evidence>
<dbReference type="SMART" id="SM00382">
    <property type="entry name" value="AAA"/>
    <property type="match status" value="1"/>
</dbReference>
<feature type="domain" description="AAA+ ATPase" evidence="4">
    <location>
        <begin position="196"/>
        <end position="325"/>
    </location>
</feature>
<dbReference type="EMBL" id="MN739920">
    <property type="protein sequence ID" value="QHT77682.1"/>
    <property type="molecule type" value="Genomic_DNA"/>
</dbReference>
<dbReference type="InterPro" id="IPR003959">
    <property type="entry name" value="ATPase_AAA_core"/>
</dbReference>
<dbReference type="InterPro" id="IPR000641">
    <property type="entry name" value="CbxX/CfxQ"/>
</dbReference>
<dbReference type="Pfam" id="PF00004">
    <property type="entry name" value="AAA"/>
    <property type="match status" value="1"/>
</dbReference>
<dbReference type="PANTHER" id="PTHR43392:SF2">
    <property type="entry name" value="AAA-TYPE ATPASE FAMILY PROTEIN _ ANKYRIN REPEAT FAMILY PROTEIN"/>
    <property type="match status" value="1"/>
</dbReference>
<dbReference type="CDD" id="cd00009">
    <property type="entry name" value="AAA"/>
    <property type="match status" value="1"/>
</dbReference>
<dbReference type="InterPro" id="IPR050773">
    <property type="entry name" value="CbxX/CfxQ_RuBisCO_ESX"/>
</dbReference>
<name>A0A6C0HAP2_9ZZZZ</name>
<sequence length="437" mass="51436">MGDNSTKFVDYLDKYKSQRQCRYVDYLNMLNLINLNYDMNHIADKSYIGNHFQPIGKNDDSFYTTYSASKWNTTTPVGNDKHKEKINIDNLYTLWQQEHTVDISINHLEPIREPEKTKFIKIDKKVGSIKDLLEIIEQNEYAADTEYNIDLKSLHNIKSELTEMNNMIGMEEMKKSVLDQLLYFVQELHVGKQISEFKHTVIYGSPGTGKTEIAKIIGNMYSKLGILKNNVFKKVTRNDLIAGYLGQTAIKTRKVIDECMGGVLFIDEAYSLASQENNDIYSKECLDTICEALSDHKDNLMVIIAGYEKELEETFFRVNRGLESRFIWRFKMEPYNAMEMMKIFKKKVLEQEWEFENVDDIKEKWFAEKKELFKNFGRDIELLFTYSKIAHSRRIYGKEKELRKKLSVEDMNTGYETFLKNRNSQKENNQFIHTLFI</sequence>
<dbReference type="Gene3D" id="3.40.50.300">
    <property type="entry name" value="P-loop containing nucleotide triphosphate hydrolases"/>
    <property type="match status" value="1"/>
</dbReference>
<dbReference type="PRINTS" id="PR00819">
    <property type="entry name" value="CBXCFQXSUPER"/>
</dbReference>
<keyword evidence="2" id="KW-0547">Nucleotide-binding</keyword>